<comment type="caution">
    <text evidence="8">The sequence shown here is derived from an EMBL/GenBank/DDBJ whole genome shotgun (WGS) entry which is preliminary data.</text>
</comment>
<dbReference type="InterPro" id="IPR016193">
    <property type="entry name" value="Cytidine_deaminase-like"/>
</dbReference>
<accession>X0Y8M0</accession>
<dbReference type="NCBIfam" id="TIGR00326">
    <property type="entry name" value="eubact_ribD"/>
    <property type="match status" value="1"/>
</dbReference>
<evidence type="ECO:0000256" key="2">
    <source>
        <dbReference type="ARBA" id="ARBA00004882"/>
    </source>
</evidence>
<dbReference type="CDD" id="cd01284">
    <property type="entry name" value="Riboflavin_deaminase-reductase"/>
    <property type="match status" value="1"/>
</dbReference>
<dbReference type="InterPro" id="IPR004794">
    <property type="entry name" value="Eubact_RibD"/>
</dbReference>
<dbReference type="InterPro" id="IPR016192">
    <property type="entry name" value="APOBEC/CMP_deaminase_Zn-bd"/>
</dbReference>
<dbReference type="PANTHER" id="PTHR11079:SF162">
    <property type="entry name" value="RIBOFLAVIN BIOSYNTHESIS PROTEIN PYRD, CHLOROPLASTIC"/>
    <property type="match status" value="1"/>
</dbReference>
<dbReference type="PANTHER" id="PTHR11079">
    <property type="entry name" value="CYTOSINE DEAMINASE FAMILY MEMBER"/>
    <property type="match status" value="1"/>
</dbReference>
<comment type="pathway">
    <text evidence="2">Cofactor biosynthesis; riboflavin biosynthesis; 5-amino-6-(D-ribitylamino)uracil from GTP: step 2/4.</text>
</comment>
<evidence type="ECO:0000259" key="7">
    <source>
        <dbReference type="PROSITE" id="PS51747"/>
    </source>
</evidence>
<comment type="cofactor">
    <cofactor evidence="1">
        <name>Zn(2+)</name>
        <dbReference type="ChEBI" id="CHEBI:29105"/>
    </cofactor>
</comment>
<dbReference type="AlphaFoldDB" id="X0Y8M0"/>
<dbReference type="GO" id="GO:0009231">
    <property type="term" value="P:riboflavin biosynthetic process"/>
    <property type="evidence" value="ECO:0007669"/>
    <property type="project" value="UniProtKB-UniPathway"/>
</dbReference>
<name>X0Y8M0_9ZZZZ</name>
<evidence type="ECO:0000256" key="4">
    <source>
        <dbReference type="ARBA" id="ARBA00022723"/>
    </source>
</evidence>
<keyword evidence="5" id="KW-0378">Hydrolase</keyword>
<evidence type="ECO:0000313" key="8">
    <source>
        <dbReference type="EMBL" id="GAG52199.1"/>
    </source>
</evidence>
<protein>
    <recommendedName>
        <fullName evidence="3">diaminohydroxyphosphoribosylaminopyrimidine deaminase</fullName>
        <ecNumber evidence="3">3.5.4.26</ecNumber>
    </recommendedName>
</protein>
<dbReference type="Gene3D" id="3.40.140.10">
    <property type="entry name" value="Cytidine Deaminase, domain 2"/>
    <property type="match status" value="1"/>
</dbReference>
<dbReference type="UniPathway" id="UPA00275">
    <property type="reaction ID" value="UER00401"/>
</dbReference>
<dbReference type="GO" id="GO:0008835">
    <property type="term" value="F:diaminohydroxyphosphoribosylaminopyrimidine deaminase activity"/>
    <property type="evidence" value="ECO:0007669"/>
    <property type="project" value="UniProtKB-EC"/>
</dbReference>
<keyword evidence="4" id="KW-0479">Metal-binding</keyword>
<feature type="domain" description="CMP/dCMP-type deaminase" evidence="7">
    <location>
        <begin position="3"/>
        <end position="116"/>
    </location>
</feature>
<dbReference type="Pfam" id="PF00383">
    <property type="entry name" value="dCMP_cyt_deam_1"/>
    <property type="match status" value="1"/>
</dbReference>
<dbReference type="InterPro" id="IPR002125">
    <property type="entry name" value="CMP_dCMP_dom"/>
</dbReference>
<dbReference type="FunFam" id="3.40.140.10:FF:000025">
    <property type="entry name" value="Riboflavin biosynthesis protein RibD"/>
    <property type="match status" value="1"/>
</dbReference>
<dbReference type="EC" id="3.5.4.26" evidence="3"/>
<sequence length="149" mass="16531">MVNRHKKFMMRAIELAGKAKGKTFPNPLVGALVVKKGKVISEGYHEKAGSDHAEIIALKKAKKNARDASLYISLEPCAHHGKTPPCVNSIIKSGIKRVYMAMEDPNPLVNGRGLNLLRRKGIEIKVGLCRKKAEKLNKIYIESIRCSQE</sequence>
<dbReference type="GO" id="GO:0008270">
    <property type="term" value="F:zinc ion binding"/>
    <property type="evidence" value="ECO:0007669"/>
    <property type="project" value="InterPro"/>
</dbReference>
<proteinExistence type="predicted"/>
<dbReference type="PROSITE" id="PS00903">
    <property type="entry name" value="CYT_DCMP_DEAMINASES_1"/>
    <property type="match status" value="1"/>
</dbReference>
<dbReference type="PROSITE" id="PS51747">
    <property type="entry name" value="CYT_DCMP_DEAMINASES_2"/>
    <property type="match status" value="1"/>
</dbReference>
<evidence type="ECO:0000256" key="6">
    <source>
        <dbReference type="ARBA" id="ARBA00022833"/>
    </source>
</evidence>
<keyword evidence="6" id="KW-0862">Zinc</keyword>
<dbReference type="EMBL" id="BARS01056196">
    <property type="protein sequence ID" value="GAG52199.1"/>
    <property type="molecule type" value="Genomic_DNA"/>
</dbReference>
<reference evidence="8" key="1">
    <citation type="journal article" date="2014" name="Front. Microbiol.">
        <title>High frequency of phylogenetically diverse reductive dehalogenase-homologous genes in deep subseafloor sedimentary metagenomes.</title>
        <authorList>
            <person name="Kawai M."/>
            <person name="Futagami T."/>
            <person name="Toyoda A."/>
            <person name="Takaki Y."/>
            <person name="Nishi S."/>
            <person name="Hori S."/>
            <person name="Arai W."/>
            <person name="Tsubouchi T."/>
            <person name="Morono Y."/>
            <person name="Uchiyama I."/>
            <person name="Ito T."/>
            <person name="Fujiyama A."/>
            <person name="Inagaki F."/>
            <person name="Takami H."/>
        </authorList>
    </citation>
    <scope>NUCLEOTIDE SEQUENCE</scope>
    <source>
        <strain evidence="8">Expedition CK06-06</strain>
    </source>
</reference>
<evidence type="ECO:0000256" key="1">
    <source>
        <dbReference type="ARBA" id="ARBA00001947"/>
    </source>
</evidence>
<organism evidence="8">
    <name type="scientific">marine sediment metagenome</name>
    <dbReference type="NCBI Taxonomy" id="412755"/>
    <lineage>
        <taxon>unclassified sequences</taxon>
        <taxon>metagenomes</taxon>
        <taxon>ecological metagenomes</taxon>
    </lineage>
</organism>
<evidence type="ECO:0000256" key="5">
    <source>
        <dbReference type="ARBA" id="ARBA00022801"/>
    </source>
</evidence>
<gene>
    <name evidence="8" type="ORF">S01H1_82831</name>
</gene>
<dbReference type="SUPFAM" id="SSF53927">
    <property type="entry name" value="Cytidine deaminase-like"/>
    <property type="match status" value="1"/>
</dbReference>
<evidence type="ECO:0000256" key="3">
    <source>
        <dbReference type="ARBA" id="ARBA00012766"/>
    </source>
</evidence>